<dbReference type="AlphaFoldDB" id="A0A318KM00"/>
<keyword evidence="2" id="KW-1185">Reference proteome</keyword>
<accession>A0A318KM00</accession>
<dbReference type="InterPro" id="IPR011050">
    <property type="entry name" value="Pectin_lyase_fold/virulence"/>
</dbReference>
<comment type="caution">
    <text evidence="1">The sequence shown here is derived from an EMBL/GenBank/DDBJ whole genome shotgun (WGS) entry which is preliminary data.</text>
</comment>
<protein>
    <recommendedName>
        <fullName evidence="3">Pectate lyase-like protein</fullName>
    </recommendedName>
</protein>
<name>A0A318KM00_9NEIS</name>
<evidence type="ECO:0008006" key="3">
    <source>
        <dbReference type="Google" id="ProtNLM"/>
    </source>
</evidence>
<dbReference type="Proteomes" id="UP000247555">
    <property type="component" value="Unassembled WGS sequence"/>
</dbReference>
<reference evidence="1 2" key="1">
    <citation type="submission" date="2018-05" db="EMBL/GenBank/DDBJ databases">
        <title>Genomic Encyclopedia of Type Strains, Phase IV (KMG-IV): sequencing the most valuable type-strain genomes for metagenomic binning, comparative biology and taxonomic classification.</title>
        <authorList>
            <person name="Goeker M."/>
        </authorList>
    </citation>
    <scope>NUCLEOTIDE SEQUENCE [LARGE SCALE GENOMIC DNA]</scope>
    <source>
        <strain evidence="1 2">DSM 29661</strain>
    </source>
</reference>
<dbReference type="RefSeq" id="WP_110390733.1">
    <property type="nucleotide sequence ID" value="NZ_QJKI01000009.1"/>
</dbReference>
<organism evidence="1 2">
    <name type="scientific">Rivihabitans pingtungensis</name>
    <dbReference type="NCBI Taxonomy" id="1054498"/>
    <lineage>
        <taxon>Bacteria</taxon>
        <taxon>Pseudomonadati</taxon>
        <taxon>Pseudomonadota</taxon>
        <taxon>Betaproteobacteria</taxon>
        <taxon>Neisseriales</taxon>
        <taxon>Aquaspirillaceae</taxon>
        <taxon>Rivihabitans</taxon>
    </lineage>
</organism>
<dbReference type="EMBL" id="QJKI01000009">
    <property type="protein sequence ID" value="PXX78811.1"/>
    <property type="molecule type" value="Genomic_DNA"/>
</dbReference>
<dbReference type="OrthoDB" id="8909425at2"/>
<proteinExistence type="predicted"/>
<dbReference type="Gene3D" id="2.160.20.10">
    <property type="entry name" value="Single-stranded right-handed beta-helix, Pectin lyase-like"/>
    <property type="match status" value="1"/>
</dbReference>
<dbReference type="SUPFAM" id="SSF51126">
    <property type="entry name" value="Pectin lyase-like"/>
    <property type="match status" value="1"/>
</dbReference>
<dbReference type="InterPro" id="IPR012334">
    <property type="entry name" value="Pectin_lyas_fold"/>
</dbReference>
<evidence type="ECO:0000313" key="1">
    <source>
        <dbReference type="EMBL" id="PXX78811.1"/>
    </source>
</evidence>
<gene>
    <name evidence="1" type="ORF">DFR34_10934</name>
</gene>
<sequence>MTTPIPITIDVTAAPYAADNTGVSNATQAFIDASAALCAAGGGTLLIPPGTYTVGRQVRATQSNQGYAYLGEDIITLSGCSHPVVIEGTGATLTLANGLKFGSFDWSTGTAYTPASLPFTDADYAASVGRMLVVKDNPGHVVVRGLELNGNASALSLGGQWGSSGYDLAADGIVVENADQVALERIYSHHHGHDGLAAYGVTASANSPRAPLSLLLCRSEYNARAALFWQGGNGLQAVDCKFSHSGRATFATAPAVGVMIKEGARNGHFLNSEMLNNVGEGVLASSTAADIKVERCSLVGTTAAPFAVSAARVHFVDSTLAGQSSVVRAGVSQADGDATRFSGCWLTDLHKYNNQVFISTGGNLLNWGAGSLGVQMDRCSVEVATGVLGQTNGAISASNCRFRQTSSGASAIVANFHGDTIFDTSGSNDLSTSLILGRMLFNSAEQLQYDQMQRRLRFYANTGSGGRMQSVGYCYSATAFASAFGGGTKGDIVYNTAPTPGGYLGWVCTVTGTPGTWKPFGLIAS</sequence>
<evidence type="ECO:0000313" key="2">
    <source>
        <dbReference type="Proteomes" id="UP000247555"/>
    </source>
</evidence>